<name>A0ABP4E3W2_9ACTN</name>
<feature type="domain" description="Peptidase M20 dimerisation" evidence="6">
    <location>
        <begin position="201"/>
        <end position="334"/>
    </location>
</feature>
<dbReference type="InterPro" id="IPR011650">
    <property type="entry name" value="Peptidase_M20_dimer"/>
</dbReference>
<evidence type="ECO:0000256" key="1">
    <source>
        <dbReference type="ARBA" id="ARBA00001947"/>
    </source>
</evidence>
<evidence type="ECO:0000313" key="8">
    <source>
        <dbReference type="Proteomes" id="UP001499987"/>
    </source>
</evidence>
<dbReference type="PANTHER" id="PTHR43808">
    <property type="entry name" value="ACETYLORNITHINE DEACETYLASE"/>
    <property type="match status" value="1"/>
</dbReference>
<dbReference type="InterPro" id="IPR050072">
    <property type="entry name" value="Peptidase_M20A"/>
</dbReference>
<sequence length="440" mass="47014">MTVSPQALDTDAAVLCHDLLRLDTVNPGDGSGPGERAAAEYVAARLSEAGLDPLLTESAPRRANVLARVAGTDRTLPPLLVHGHLDTVPFDAEDWTHHPLSGELADGCLWGRGAVDMKGTLAMTLALVRDWSRTGRRPRRDLVLAFLADEESTGEYGARFAAERHREWFEGCTEAIGESGGYSVPAGETAGERRLYPVAVGERCTAWMRLTATGTAGHGSRAGADNAVATLVHGLSRLAAHAWPVRLTPPVEALITELEGVLGTRIDRERLEAEAARLGRAGALFAHTVRNSAVPTVLQAGQKVNVVPGSAHAQVDGRFLPGTRDEYLETVERLLGPGVTREFINLEEAVAADHTGPAFAAMAAAVRAEDPAGHPVPYLMSGGTDAKTFNRLGITCYGFAPLLLDPELDYPTMFHGVDERVPVDGLAFGVRVLDRFLESY</sequence>
<keyword evidence="3" id="KW-0479">Metal-binding</keyword>
<dbReference type="Proteomes" id="UP001499987">
    <property type="component" value="Unassembled WGS sequence"/>
</dbReference>
<dbReference type="NCBIfam" id="NF005913">
    <property type="entry name" value="PRK07906.1"/>
    <property type="match status" value="1"/>
</dbReference>
<reference evidence="8" key="1">
    <citation type="journal article" date="2019" name="Int. J. Syst. Evol. Microbiol.">
        <title>The Global Catalogue of Microorganisms (GCM) 10K type strain sequencing project: providing services to taxonomists for standard genome sequencing and annotation.</title>
        <authorList>
            <consortium name="The Broad Institute Genomics Platform"/>
            <consortium name="The Broad Institute Genome Sequencing Center for Infectious Disease"/>
            <person name="Wu L."/>
            <person name="Ma J."/>
        </authorList>
    </citation>
    <scope>NUCLEOTIDE SEQUENCE [LARGE SCALE GENOMIC DNA]</scope>
    <source>
        <strain evidence="8">JCM 13002</strain>
    </source>
</reference>
<evidence type="ECO:0000259" key="6">
    <source>
        <dbReference type="Pfam" id="PF07687"/>
    </source>
</evidence>
<organism evidence="7 8">
    <name type="scientific">Kitasatospora arboriphila</name>
    <dbReference type="NCBI Taxonomy" id="258052"/>
    <lineage>
        <taxon>Bacteria</taxon>
        <taxon>Bacillati</taxon>
        <taxon>Actinomycetota</taxon>
        <taxon>Actinomycetes</taxon>
        <taxon>Kitasatosporales</taxon>
        <taxon>Streptomycetaceae</taxon>
        <taxon>Kitasatospora</taxon>
    </lineage>
</organism>
<dbReference type="EMBL" id="BAAALD010000022">
    <property type="protein sequence ID" value="GAA1083313.1"/>
    <property type="molecule type" value="Genomic_DNA"/>
</dbReference>
<evidence type="ECO:0000256" key="5">
    <source>
        <dbReference type="ARBA" id="ARBA00022833"/>
    </source>
</evidence>
<dbReference type="InterPro" id="IPR036264">
    <property type="entry name" value="Bact_exopeptidase_dim_dom"/>
</dbReference>
<evidence type="ECO:0000256" key="4">
    <source>
        <dbReference type="ARBA" id="ARBA00022801"/>
    </source>
</evidence>
<keyword evidence="5" id="KW-0862">Zinc</keyword>
<dbReference type="Pfam" id="PF01546">
    <property type="entry name" value="Peptidase_M20"/>
    <property type="match status" value="1"/>
</dbReference>
<dbReference type="PANTHER" id="PTHR43808:SF8">
    <property type="entry name" value="PEPTIDASE M20 DIMERISATION DOMAIN-CONTAINING PROTEIN"/>
    <property type="match status" value="1"/>
</dbReference>
<dbReference type="PROSITE" id="PS00758">
    <property type="entry name" value="ARGE_DAPE_CPG2_1"/>
    <property type="match status" value="1"/>
</dbReference>
<dbReference type="RefSeq" id="WP_344623918.1">
    <property type="nucleotide sequence ID" value="NZ_BAAALD010000022.1"/>
</dbReference>
<gene>
    <name evidence="7" type="ORF">GCM10009663_28130</name>
</gene>
<dbReference type="Gene3D" id="1.10.150.900">
    <property type="match status" value="1"/>
</dbReference>
<dbReference type="SUPFAM" id="SSF53187">
    <property type="entry name" value="Zn-dependent exopeptidases"/>
    <property type="match status" value="1"/>
</dbReference>
<accession>A0ABP4E3W2</accession>
<dbReference type="Gene3D" id="3.30.70.360">
    <property type="match status" value="1"/>
</dbReference>
<protein>
    <submittedName>
        <fullName evidence="7">M20/M25/M40 family metallo-hydrolase</fullName>
    </submittedName>
</protein>
<comment type="cofactor">
    <cofactor evidence="1">
        <name>Zn(2+)</name>
        <dbReference type="ChEBI" id="CHEBI:29105"/>
    </cofactor>
</comment>
<dbReference type="PROSITE" id="PS00759">
    <property type="entry name" value="ARGE_DAPE_CPG2_2"/>
    <property type="match status" value="1"/>
</dbReference>
<evidence type="ECO:0000256" key="2">
    <source>
        <dbReference type="ARBA" id="ARBA00006247"/>
    </source>
</evidence>
<dbReference type="InterPro" id="IPR002933">
    <property type="entry name" value="Peptidase_M20"/>
</dbReference>
<comment type="similarity">
    <text evidence="2">Belongs to the peptidase M20A family.</text>
</comment>
<proteinExistence type="inferred from homology"/>
<evidence type="ECO:0000256" key="3">
    <source>
        <dbReference type="ARBA" id="ARBA00022723"/>
    </source>
</evidence>
<dbReference type="Pfam" id="PF07687">
    <property type="entry name" value="M20_dimer"/>
    <property type="match status" value="1"/>
</dbReference>
<dbReference type="Gene3D" id="3.40.630.10">
    <property type="entry name" value="Zn peptidases"/>
    <property type="match status" value="1"/>
</dbReference>
<dbReference type="InterPro" id="IPR001261">
    <property type="entry name" value="ArgE/DapE_CS"/>
</dbReference>
<evidence type="ECO:0000313" key="7">
    <source>
        <dbReference type="EMBL" id="GAA1083313.1"/>
    </source>
</evidence>
<comment type="caution">
    <text evidence="7">The sequence shown here is derived from an EMBL/GenBank/DDBJ whole genome shotgun (WGS) entry which is preliminary data.</text>
</comment>
<dbReference type="SUPFAM" id="SSF55031">
    <property type="entry name" value="Bacterial exopeptidase dimerisation domain"/>
    <property type="match status" value="1"/>
</dbReference>
<keyword evidence="4" id="KW-0378">Hydrolase</keyword>
<keyword evidence="8" id="KW-1185">Reference proteome</keyword>